<reference evidence="1" key="1">
    <citation type="submission" date="2019-06" db="EMBL/GenBank/DDBJ databases">
        <authorList>
            <person name="Zheng W."/>
        </authorList>
    </citation>
    <scope>NUCLEOTIDE SEQUENCE</scope>
    <source>
        <strain evidence="1">QDHG01</strain>
    </source>
</reference>
<protein>
    <submittedName>
        <fullName evidence="1">Uncharacterized protein</fullName>
    </submittedName>
</protein>
<evidence type="ECO:0000313" key="2">
    <source>
        <dbReference type="Proteomes" id="UP000785679"/>
    </source>
</evidence>
<keyword evidence="2" id="KW-1185">Reference proteome</keyword>
<dbReference type="AlphaFoldDB" id="A0A8J8NQK4"/>
<proteinExistence type="predicted"/>
<dbReference type="EMBL" id="RRYP01008598">
    <property type="protein sequence ID" value="TNV79673.1"/>
    <property type="molecule type" value="Genomic_DNA"/>
</dbReference>
<organism evidence="1 2">
    <name type="scientific">Halteria grandinella</name>
    <dbReference type="NCBI Taxonomy" id="5974"/>
    <lineage>
        <taxon>Eukaryota</taxon>
        <taxon>Sar</taxon>
        <taxon>Alveolata</taxon>
        <taxon>Ciliophora</taxon>
        <taxon>Intramacronucleata</taxon>
        <taxon>Spirotrichea</taxon>
        <taxon>Stichotrichia</taxon>
        <taxon>Sporadotrichida</taxon>
        <taxon>Halteriidae</taxon>
        <taxon>Halteria</taxon>
    </lineage>
</organism>
<dbReference type="Proteomes" id="UP000785679">
    <property type="component" value="Unassembled WGS sequence"/>
</dbReference>
<sequence length="99" mass="11344">MQILQRSSILTQPIIMIHFFIKQTKSETSARQQRKSIQAMKLKTMPPEILQNNRTCCLVGDFLTRSTSNEPEASPREVIASRILSVPQIEDIQCRVNCQ</sequence>
<gene>
    <name evidence="1" type="ORF">FGO68_gene1491</name>
</gene>
<accession>A0A8J8NQK4</accession>
<name>A0A8J8NQK4_HALGN</name>
<evidence type="ECO:0000313" key="1">
    <source>
        <dbReference type="EMBL" id="TNV79673.1"/>
    </source>
</evidence>
<comment type="caution">
    <text evidence="1">The sequence shown here is derived from an EMBL/GenBank/DDBJ whole genome shotgun (WGS) entry which is preliminary data.</text>
</comment>